<dbReference type="PANTHER" id="PTHR30055:SF146">
    <property type="entry name" value="HTH-TYPE TRANSCRIPTIONAL DUAL REGULATOR CECR"/>
    <property type="match status" value="1"/>
</dbReference>
<dbReference type="InterPro" id="IPR009057">
    <property type="entry name" value="Homeodomain-like_sf"/>
</dbReference>
<accession>A0A0D6PAG9</accession>
<reference evidence="4 5" key="1">
    <citation type="submission" date="2012-11" db="EMBL/GenBank/DDBJ databases">
        <title>Whole genome sequence of Acidocella aminolytica 101 = DSM 11237.</title>
        <authorList>
            <person name="Azuma Y."/>
            <person name="Higashiura N."/>
            <person name="Hirakawa H."/>
            <person name="Matsushita K."/>
        </authorList>
    </citation>
    <scope>NUCLEOTIDE SEQUENCE [LARGE SCALE GENOMIC DNA]</scope>
    <source>
        <strain evidence="5">101 / DSM 11237</strain>
    </source>
</reference>
<dbReference type="PROSITE" id="PS50977">
    <property type="entry name" value="HTH_TETR_2"/>
    <property type="match status" value="1"/>
</dbReference>
<dbReference type="InterPro" id="IPR001647">
    <property type="entry name" value="HTH_TetR"/>
</dbReference>
<gene>
    <name evidence="4" type="ORF">Aam_007_032</name>
</gene>
<dbReference type="Pfam" id="PF00440">
    <property type="entry name" value="TetR_N"/>
    <property type="match status" value="1"/>
</dbReference>
<dbReference type="PANTHER" id="PTHR30055">
    <property type="entry name" value="HTH-TYPE TRANSCRIPTIONAL REGULATOR RUTR"/>
    <property type="match status" value="1"/>
</dbReference>
<dbReference type="AlphaFoldDB" id="A0A0D6PAG9"/>
<evidence type="ECO:0000313" key="4">
    <source>
        <dbReference type="EMBL" id="GAN78745.1"/>
    </source>
</evidence>
<dbReference type="PRINTS" id="PR00455">
    <property type="entry name" value="HTHTETR"/>
</dbReference>
<evidence type="ECO:0000256" key="2">
    <source>
        <dbReference type="PROSITE-ProRule" id="PRU00335"/>
    </source>
</evidence>
<sequence>MKQEGSPHTPPPRLEELIAAAETVFLAKGYHDATMADIARQAGMSKRTVYTLVNSKAELFAELLAHRQSMLRFPEPEPGWSLADTLQAHLTSLAQFLFDPTQLAITRLVITEYAHSPDFSRAFLVNRVRKAKAHLEHCLLDMALTHGANRTEARELAAMLFGMALGEFHFSALSGFRASPSAKALEERIKRAVTIFLAGLCADPGDATPPSQTCGAAPPPGQ</sequence>
<dbReference type="OrthoDB" id="7584337at2"/>
<dbReference type="EMBL" id="BANC01000007">
    <property type="protein sequence ID" value="GAN78745.1"/>
    <property type="molecule type" value="Genomic_DNA"/>
</dbReference>
<dbReference type="InterPro" id="IPR036271">
    <property type="entry name" value="Tet_transcr_reg_TetR-rel_C_sf"/>
</dbReference>
<comment type="caution">
    <text evidence="4">The sequence shown here is derived from an EMBL/GenBank/DDBJ whole genome shotgun (WGS) entry which is preliminary data.</text>
</comment>
<proteinExistence type="predicted"/>
<dbReference type="GO" id="GO:0000976">
    <property type="term" value="F:transcription cis-regulatory region binding"/>
    <property type="evidence" value="ECO:0007669"/>
    <property type="project" value="TreeGrafter"/>
</dbReference>
<feature type="DNA-binding region" description="H-T-H motif" evidence="2">
    <location>
        <begin position="34"/>
        <end position="53"/>
    </location>
</feature>
<feature type="domain" description="HTH tetR-type" evidence="3">
    <location>
        <begin position="11"/>
        <end position="71"/>
    </location>
</feature>
<dbReference type="Pfam" id="PF14246">
    <property type="entry name" value="TetR_C_7"/>
    <property type="match status" value="1"/>
</dbReference>
<evidence type="ECO:0000313" key="5">
    <source>
        <dbReference type="Proteomes" id="UP000032668"/>
    </source>
</evidence>
<dbReference type="InterPro" id="IPR050109">
    <property type="entry name" value="HTH-type_TetR-like_transc_reg"/>
</dbReference>
<keyword evidence="1 2" id="KW-0238">DNA-binding</keyword>
<dbReference type="Gene3D" id="1.10.357.10">
    <property type="entry name" value="Tetracycline Repressor, domain 2"/>
    <property type="match status" value="1"/>
</dbReference>
<name>A0A0D6PAG9_9PROT</name>
<dbReference type="RefSeq" id="WP_082075549.1">
    <property type="nucleotide sequence ID" value="NZ_BANC01000007.1"/>
</dbReference>
<dbReference type="SUPFAM" id="SSF46689">
    <property type="entry name" value="Homeodomain-like"/>
    <property type="match status" value="1"/>
</dbReference>
<protein>
    <submittedName>
        <fullName evidence="4">Transcriptional regulator TetR</fullName>
    </submittedName>
</protein>
<dbReference type="Proteomes" id="UP000032668">
    <property type="component" value="Unassembled WGS sequence"/>
</dbReference>
<dbReference type="SUPFAM" id="SSF48498">
    <property type="entry name" value="Tetracyclin repressor-like, C-terminal domain"/>
    <property type="match status" value="1"/>
</dbReference>
<keyword evidence="5" id="KW-1185">Reference proteome</keyword>
<organism evidence="4 5">
    <name type="scientific">Acidocella aminolytica 101 = DSM 11237</name>
    <dbReference type="NCBI Taxonomy" id="1120923"/>
    <lineage>
        <taxon>Bacteria</taxon>
        <taxon>Pseudomonadati</taxon>
        <taxon>Pseudomonadota</taxon>
        <taxon>Alphaproteobacteria</taxon>
        <taxon>Acetobacterales</taxon>
        <taxon>Acidocellaceae</taxon>
        <taxon>Acidocella</taxon>
    </lineage>
</organism>
<dbReference type="STRING" id="1120923.SAMN02746095_01207"/>
<evidence type="ECO:0000256" key="1">
    <source>
        <dbReference type="ARBA" id="ARBA00023125"/>
    </source>
</evidence>
<dbReference type="GO" id="GO:0003700">
    <property type="term" value="F:DNA-binding transcription factor activity"/>
    <property type="evidence" value="ECO:0007669"/>
    <property type="project" value="TreeGrafter"/>
</dbReference>
<evidence type="ECO:0000259" key="3">
    <source>
        <dbReference type="PROSITE" id="PS50977"/>
    </source>
</evidence>
<dbReference type="InterPro" id="IPR039536">
    <property type="entry name" value="TetR_C_Proteobacteria"/>
</dbReference>